<organism evidence="19 20">
    <name type="scientific">Pseudidiomarina atlantica</name>
    <dbReference type="NCBI Taxonomy" id="1517416"/>
    <lineage>
        <taxon>Bacteria</taxon>
        <taxon>Pseudomonadati</taxon>
        <taxon>Pseudomonadota</taxon>
        <taxon>Gammaproteobacteria</taxon>
        <taxon>Alteromonadales</taxon>
        <taxon>Idiomarinaceae</taxon>
        <taxon>Pseudidiomarina</taxon>
    </lineage>
</organism>
<keyword evidence="11" id="KW-0620">Polyamine biosynthesis</keyword>
<sequence>MVNENTTWTIDDAEELYGVNRWGAGYFSIGDNGNIQIAPNHRIPDVTIDMKDVIDEIRAEGIQFPAVIRFHDILRSQVEILNECFAKTIAEANYTGKYSGVFPIKVNQMREVVEEIIDAGEPYNYGLEAGSKPELMAVLAYNENPDALTVLNGYKDEDYLTLALLGRQLRRKMIIVIEKFSELEMLIPLAKKLGVQPLIGLRSKMMVRSSGKWAGSSGDRAKFGLSITEILNIIELLKREDMLDCCKLLHFHIGSQMSDIRKVKEAVSEGARLYAKLVQEGVPLEYLDIGGGLGIDYDGTSSTTDSSRNYSTEEYVADVVYGVKQICDLEQVPHPNLVSESGRAITAHHSCVVTNIVGEIKNTGAKFDISASEGEHILVSNMRELVHTNDMHPQERYNDAASFKQSAYEAFKLGILSLDEMAKLDTMYWQILTEIHGSLDREAFVFQELEELEDMLASQYLCNFSIFQSAADTWAIGQVLPIVPVSRLNERPEVRCSIVDITCDSDGKLSKYIEGTEISDNIPMHTLHKDQDYYVGMFLTGAYQDVMGDMHNLFGRLTEVHIYCHDDEPGDFYIEEVVPGTSAEKVLETMQYNTDFMAKTVKKFIDREVRKGHIAPREGVRWTDYYEKCLAGSTYLKA</sequence>
<evidence type="ECO:0000256" key="4">
    <source>
        <dbReference type="ARBA" id="ARBA00008357"/>
    </source>
</evidence>
<feature type="domain" description="Arginine decarboxylase C-terminal helical" evidence="18">
    <location>
        <begin position="584"/>
        <end position="636"/>
    </location>
</feature>
<feature type="active site" description="Proton donor" evidence="15">
    <location>
        <position position="503"/>
    </location>
</feature>
<comment type="cofactor">
    <cofactor evidence="2">
        <name>Mg(2+)</name>
        <dbReference type="ChEBI" id="CHEBI:18420"/>
    </cofactor>
</comment>
<dbReference type="eggNOG" id="COG1166">
    <property type="taxonomic scope" value="Bacteria"/>
</dbReference>
<dbReference type="PROSITE" id="PS00879">
    <property type="entry name" value="ODR_DC_2_2"/>
    <property type="match status" value="1"/>
</dbReference>
<dbReference type="EC" id="4.1.1.19" evidence="5 13"/>
<keyword evidence="9 14" id="KW-0663">Pyridoxal phosphate</keyword>
<name>A0A094IJB0_9GAMM</name>
<protein>
    <recommendedName>
        <fullName evidence="5 13">Arginine decarboxylase</fullName>
        <ecNumber evidence="5 13">4.1.1.19</ecNumber>
    </recommendedName>
</protein>
<feature type="domain" description="Arginine decarboxylase helical bundle" evidence="17">
    <location>
        <begin position="373"/>
        <end position="453"/>
    </location>
</feature>
<reference evidence="19 20" key="1">
    <citation type="submission" date="2014-06" db="EMBL/GenBank/DDBJ databases">
        <title>Draft genome sequence of Idiomarina sp. MCCC 1A10513.</title>
        <authorList>
            <person name="Du J."/>
            <person name="Lai Q."/>
            <person name="Shao Z."/>
        </authorList>
    </citation>
    <scope>NUCLEOTIDE SEQUENCE [LARGE SCALE GENOMIC DNA]</scope>
    <source>
        <strain evidence="19 20">MCCC 1A10513</strain>
    </source>
</reference>
<dbReference type="Gene3D" id="1.20.58.930">
    <property type="match status" value="1"/>
</dbReference>
<evidence type="ECO:0000256" key="11">
    <source>
        <dbReference type="ARBA" id="ARBA00023115"/>
    </source>
</evidence>
<feature type="modified residue" description="N6-(pyridoxal phosphate)lysine" evidence="14">
    <location>
        <position position="105"/>
    </location>
</feature>
<dbReference type="Gene3D" id="3.20.20.10">
    <property type="entry name" value="Alanine racemase"/>
    <property type="match status" value="1"/>
</dbReference>
<dbReference type="PANTHER" id="PTHR43295:SF9">
    <property type="entry name" value="BIOSYNTHETIC ARGININE DECARBOXYLASE"/>
    <property type="match status" value="1"/>
</dbReference>
<dbReference type="AlphaFoldDB" id="A0A094IJB0"/>
<evidence type="ECO:0000259" key="17">
    <source>
        <dbReference type="Pfam" id="PF17810"/>
    </source>
</evidence>
<dbReference type="GO" id="GO:0008295">
    <property type="term" value="P:spermidine biosynthetic process"/>
    <property type="evidence" value="ECO:0007669"/>
    <property type="project" value="UniProtKB-UniRule"/>
</dbReference>
<comment type="function">
    <text evidence="3">Catalyzes the biosynthesis of agmatine from arginine.</text>
</comment>
<dbReference type="Pfam" id="PF17944">
    <property type="entry name" value="Arg_decarbox_C"/>
    <property type="match status" value="1"/>
</dbReference>
<dbReference type="PRINTS" id="PR01180">
    <property type="entry name" value="ARGDCRBXLASE"/>
</dbReference>
<dbReference type="RefSeq" id="WP_034734256.1">
    <property type="nucleotide sequence ID" value="NZ_JPIN01000019.1"/>
</dbReference>
<dbReference type="InterPro" id="IPR022657">
    <property type="entry name" value="De-COase2_CS"/>
</dbReference>
<dbReference type="OrthoDB" id="9802658at2"/>
<evidence type="ECO:0000256" key="1">
    <source>
        <dbReference type="ARBA" id="ARBA00001933"/>
    </source>
</evidence>
<evidence type="ECO:0000313" key="19">
    <source>
        <dbReference type="EMBL" id="KFZ27800.1"/>
    </source>
</evidence>
<dbReference type="STRING" id="1517416.IDAT_12610"/>
<evidence type="ECO:0000259" key="18">
    <source>
        <dbReference type="Pfam" id="PF17944"/>
    </source>
</evidence>
<keyword evidence="7" id="KW-0210">Decarboxylase</keyword>
<dbReference type="Pfam" id="PF02784">
    <property type="entry name" value="Orn_Arg_deC_N"/>
    <property type="match status" value="1"/>
</dbReference>
<keyword evidence="12" id="KW-0456">Lyase</keyword>
<dbReference type="CDD" id="cd06830">
    <property type="entry name" value="PLPDE_III_ADC"/>
    <property type="match status" value="1"/>
</dbReference>
<evidence type="ECO:0000256" key="2">
    <source>
        <dbReference type="ARBA" id="ARBA00001946"/>
    </source>
</evidence>
<evidence type="ECO:0000256" key="9">
    <source>
        <dbReference type="ARBA" id="ARBA00022898"/>
    </source>
</evidence>
<dbReference type="InterPro" id="IPR000183">
    <property type="entry name" value="Orn/DAP/Arg_de-COase"/>
</dbReference>
<evidence type="ECO:0000313" key="20">
    <source>
        <dbReference type="Proteomes" id="UP000053718"/>
    </source>
</evidence>
<evidence type="ECO:0000256" key="7">
    <source>
        <dbReference type="ARBA" id="ARBA00022793"/>
    </source>
</evidence>
<evidence type="ECO:0000256" key="14">
    <source>
        <dbReference type="PIRSR" id="PIRSR001336-50"/>
    </source>
</evidence>
<dbReference type="InterPro" id="IPR041128">
    <property type="entry name" value="Arg_decarbox_C"/>
</dbReference>
<dbReference type="GO" id="GO:0046872">
    <property type="term" value="F:metal ion binding"/>
    <property type="evidence" value="ECO:0007669"/>
    <property type="project" value="UniProtKB-KW"/>
</dbReference>
<evidence type="ECO:0000259" key="16">
    <source>
        <dbReference type="Pfam" id="PF02784"/>
    </source>
</evidence>
<gene>
    <name evidence="19" type="ORF">IDAT_12610</name>
</gene>
<dbReference type="InterPro" id="IPR029066">
    <property type="entry name" value="PLP-binding_barrel"/>
</dbReference>
<evidence type="ECO:0000256" key="6">
    <source>
        <dbReference type="ARBA" id="ARBA00022723"/>
    </source>
</evidence>
<dbReference type="SUPFAM" id="SSF51419">
    <property type="entry name" value="PLP-binding barrel"/>
    <property type="match status" value="1"/>
</dbReference>
<dbReference type="SUPFAM" id="SSF50621">
    <property type="entry name" value="Alanine racemase C-terminal domain-like"/>
    <property type="match status" value="1"/>
</dbReference>
<dbReference type="PROSITE" id="PS00878">
    <property type="entry name" value="ODR_DC_2_1"/>
    <property type="match status" value="1"/>
</dbReference>
<evidence type="ECO:0000256" key="10">
    <source>
        <dbReference type="ARBA" id="ARBA00023066"/>
    </source>
</evidence>
<keyword evidence="10" id="KW-0745">Spermidine biosynthesis</keyword>
<dbReference type="PANTHER" id="PTHR43295">
    <property type="entry name" value="ARGININE DECARBOXYLASE"/>
    <property type="match status" value="1"/>
</dbReference>
<evidence type="ECO:0000256" key="8">
    <source>
        <dbReference type="ARBA" id="ARBA00022842"/>
    </source>
</evidence>
<keyword evidence="8" id="KW-0460">Magnesium</keyword>
<evidence type="ECO:0000256" key="12">
    <source>
        <dbReference type="ARBA" id="ARBA00023239"/>
    </source>
</evidence>
<dbReference type="InterPro" id="IPR009006">
    <property type="entry name" value="Ala_racemase/Decarboxylase_C"/>
</dbReference>
<comment type="caution">
    <text evidence="19">The sequence shown here is derived from an EMBL/GenBank/DDBJ whole genome shotgun (WGS) entry which is preliminary data.</text>
</comment>
<dbReference type="InterPro" id="IPR002985">
    <property type="entry name" value="Arg_decrbxlase"/>
</dbReference>
<comment type="similarity">
    <text evidence="4">Belongs to the Orn/Lys/Arg decarboxylase class-II family. SpeA subfamily.</text>
</comment>
<proteinExistence type="inferred from homology"/>
<dbReference type="NCBIfam" id="TIGR01273">
    <property type="entry name" value="speA"/>
    <property type="match status" value="1"/>
</dbReference>
<keyword evidence="6" id="KW-0479">Metal-binding</keyword>
<dbReference type="Proteomes" id="UP000053718">
    <property type="component" value="Unassembled WGS sequence"/>
</dbReference>
<dbReference type="GO" id="GO:0008792">
    <property type="term" value="F:arginine decarboxylase activity"/>
    <property type="evidence" value="ECO:0007669"/>
    <property type="project" value="UniProtKB-UniRule"/>
</dbReference>
<evidence type="ECO:0000256" key="3">
    <source>
        <dbReference type="ARBA" id="ARBA00002257"/>
    </source>
</evidence>
<evidence type="ECO:0000256" key="5">
    <source>
        <dbReference type="ARBA" id="ARBA00012426"/>
    </source>
</evidence>
<accession>A0A094IJB0</accession>
<dbReference type="PIRSF" id="PIRSF001336">
    <property type="entry name" value="Arg_decrbxlase"/>
    <property type="match status" value="1"/>
</dbReference>
<evidence type="ECO:0000256" key="15">
    <source>
        <dbReference type="PIRSR" id="PIRSR600183-50"/>
    </source>
</evidence>
<dbReference type="Pfam" id="PF17810">
    <property type="entry name" value="Arg_decarb_HB"/>
    <property type="match status" value="1"/>
</dbReference>
<dbReference type="InterPro" id="IPR022644">
    <property type="entry name" value="De-COase2_N"/>
</dbReference>
<dbReference type="EMBL" id="JPIN01000019">
    <property type="protein sequence ID" value="KFZ27800.1"/>
    <property type="molecule type" value="Genomic_DNA"/>
</dbReference>
<evidence type="ECO:0000256" key="13">
    <source>
        <dbReference type="NCBIfam" id="TIGR01273"/>
    </source>
</evidence>
<dbReference type="PRINTS" id="PR01179">
    <property type="entry name" value="ODADCRBXLASE"/>
</dbReference>
<keyword evidence="20" id="KW-1185">Reference proteome</keyword>
<dbReference type="GO" id="GO:0006527">
    <property type="term" value="P:L-arginine catabolic process"/>
    <property type="evidence" value="ECO:0007669"/>
    <property type="project" value="InterPro"/>
</dbReference>
<feature type="domain" description="Orn/DAP/Arg decarboxylase 2 N-terminal" evidence="16">
    <location>
        <begin position="95"/>
        <end position="347"/>
    </location>
</feature>
<dbReference type="NCBIfam" id="NF003763">
    <property type="entry name" value="PRK05354.1"/>
    <property type="match status" value="1"/>
</dbReference>
<comment type="cofactor">
    <cofactor evidence="1 14">
        <name>pyridoxal 5'-phosphate</name>
        <dbReference type="ChEBI" id="CHEBI:597326"/>
    </cofactor>
</comment>
<dbReference type="InterPro" id="IPR022653">
    <property type="entry name" value="De-COase2_pyr-phos_BS"/>
</dbReference>
<dbReference type="InterPro" id="IPR040634">
    <property type="entry name" value="Arg_decarb_HB"/>
</dbReference>
<dbReference type="Gene3D" id="2.40.37.10">
    <property type="entry name" value="Lyase, Ornithine Decarboxylase, Chain A, domain 1"/>
    <property type="match status" value="1"/>
</dbReference>